<name>A0AAJ7TN58_PETMA</name>
<dbReference type="PANTHER" id="PTHR31206:SF1">
    <property type="entry name" value="LP10445P"/>
    <property type="match status" value="1"/>
</dbReference>
<sequence length="188" mass="21122">MAALAVEMTAPGLTQSQPKLHMEAVDLGESGVSDEKKKRERVPRRIIHFASGETMEEYSTDEEEEEEISKQLAPPTDPAKLTWGPYLWFYLFKTGTGTLAVCDFVGEKLADLFGITTAKYQYAIDEYHRSKEEEEEEEMEDRLSEEAQRRLEERSQHTETQQPSPSVGDQASLCADNGGPEPTCVAMV</sequence>
<dbReference type="KEGG" id="pmrn:116947690"/>
<evidence type="ECO:0000313" key="3">
    <source>
        <dbReference type="RefSeq" id="XP_032819587.1"/>
    </source>
</evidence>
<feature type="region of interest" description="Disordered" evidence="1">
    <location>
        <begin position="50"/>
        <end position="76"/>
    </location>
</feature>
<dbReference type="Pfam" id="PF14774">
    <property type="entry name" value="FAM177"/>
    <property type="match status" value="1"/>
</dbReference>
<dbReference type="InterPro" id="IPR028260">
    <property type="entry name" value="FAM177"/>
</dbReference>
<proteinExistence type="predicted"/>
<dbReference type="PANTHER" id="PTHR31206">
    <property type="entry name" value="LP10445P"/>
    <property type="match status" value="1"/>
</dbReference>
<organism evidence="2 3">
    <name type="scientific">Petromyzon marinus</name>
    <name type="common">Sea lamprey</name>
    <dbReference type="NCBI Taxonomy" id="7757"/>
    <lineage>
        <taxon>Eukaryota</taxon>
        <taxon>Metazoa</taxon>
        <taxon>Chordata</taxon>
        <taxon>Craniata</taxon>
        <taxon>Vertebrata</taxon>
        <taxon>Cyclostomata</taxon>
        <taxon>Hyperoartia</taxon>
        <taxon>Petromyzontiformes</taxon>
        <taxon>Petromyzontidae</taxon>
        <taxon>Petromyzon</taxon>
    </lineage>
</organism>
<feature type="compositionally biased region" description="Acidic residues" evidence="1">
    <location>
        <begin position="54"/>
        <end position="67"/>
    </location>
</feature>
<dbReference type="AlphaFoldDB" id="A0AAJ7TN58"/>
<accession>A0AAJ7TN58</accession>
<gene>
    <name evidence="3" type="primary">LOC116947690</name>
</gene>
<dbReference type="Proteomes" id="UP001318040">
    <property type="component" value="Chromosome 31"/>
</dbReference>
<dbReference type="GeneID" id="116947690"/>
<feature type="region of interest" description="Disordered" evidence="1">
    <location>
        <begin position="1"/>
        <end position="20"/>
    </location>
</feature>
<dbReference type="RefSeq" id="XP_032819587.1">
    <property type="nucleotide sequence ID" value="XM_032963696.1"/>
</dbReference>
<keyword evidence="2" id="KW-1185">Reference proteome</keyword>
<reference evidence="3" key="1">
    <citation type="submission" date="2025-08" db="UniProtKB">
        <authorList>
            <consortium name="RefSeq"/>
        </authorList>
    </citation>
    <scope>IDENTIFICATION</scope>
    <source>
        <tissue evidence="3">Sperm</tissue>
    </source>
</reference>
<feature type="compositionally biased region" description="Basic and acidic residues" evidence="1">
    <location>
        <begin position="141"/>
        <end position="157"/>
    </location>
</feature>
<protein>
    <submittedName>
        <fullName evidence="3">Protein FAM177A1-like isoform X1</fullName>
    </submittedName>
</protein>
<evidence type="ECO:0000313" key="2">
    <source>
        <dbReference type="Proteomes" id="UP001318040"/>
    </source>
</evidence>
<feature type="compositionally biased region" description="Polar residues" evidence="1">
    <location>
        <begin position="158"/>
        <end position="169"/>
    </location>
</feature>
<evidence type="ECO:0000256" key="1">
    <source>
        <dbReference type="SAM" id="MobiDB-lite"/>
    </source>
</evidence>
<feature type="region of interest" description="Disordered" evidence="1">
    <location>
        <begin position="129"/>
        <end position="188"/>
    </location>
</feature>